<dbReference type="Pfam" id="PF06718">
    <property type="entry name" value="DUF1203"/>
    <property type="match status" value="1"/>
</dbReference>
<dbReference type="PIRSF" id="PIRSF034110">
    <property type="entry name" value="DUF1203"/>
    <property type="match status" value="1"/>
</dbReference>
<proteinExistence type="predicted"/>
<name>A0AAJ4MRX0_9BURK</name>
<accession>A0AAJ4MRX0</accession>
<evidence type="ECO:0000313" key="2">
    <source>
        <dbReference type="Proteomes" id="UP000662821"/>
    </source>
</evidence>
<dbReference type="EMBL" id="CP071520">
    <property type="protein sequence ID" value="QSX96009.1"/>
    <property type="molecule type" value="Genomic_DNA"/>
</dbReference>
<dbReference type="InterPro" id="IPR009593">
    <property type="entry name" value="DUF1203"/>
</dbReference>
<dbReference type="GeneID" id="56948813"/>
<reference evidence="1 2" key="1">
    <citation type="submission" date="2021-03" db="EMBL/GenBank/DDBJ databases">
        <title>Draft genome sequence of Janthinobacterium sp. strain PLB02 isolated from infected primmorphs (Lubomirskia baicalensis).</title>
        <authorList>
            <person name="Chernogor L.I."/>
            <person name="Belikov S.I."/>
            <person name="Petrushin I.S."/>
        </authorList>
    </citation>
    <scope>NUCLEOTIDE SEQUENCE [LARGE SCALE GENOMIC DNA]</scope>
    <source>
        <strain evidence="1 2">PLB02</strain>
    </source>
</reference>
<evidence type="ECO:0000313" key="1">
    <source>
        <dbReference type="EMBL" id="QSX96009.1"/>
    </source>
</evidence>
<organism evidence="1 2">
    <name type="scientific">Janthinobacterium lividum</name>
    <dbReference type="NCBI Taxonomy" id="29581"/>
    <lineage>
        <taxon>Bacteria</taxon>
        <taxon>Pseudomonadati</taxon>
        <taxon>Pseudomonadota</taxon>
        <taxon>Betaproteobacteria</taxon>
        <taxon>Burkholderiales</taxon>
        <taxon>Oxalobacteraceae</taxon>
        <taxon>Janthinobacterium</taxon>
    </lineage>
</organism>
<sequence>MSFRIRGLSPAPFLACFGLPDAELAALGIIRHVVDSQPGYPDRIELRDAAIGDTVLLLNHVCQDADTPYRASHAIFIREGATQAYDAVDQVPESMRIRLLSLRGYTEGGMMVDADVVEGTAIETVIARLFENPAVSYIHVHNAKRGCYAARIDRA</sequence>
<dbReference type="RefSeq" id="WP_034780275.1">
    <property type="nucleotide sequence ID" value="NZ_CP048832.1"/>
</dbReference>
<gene>
    <name evidence="1" type="ORF">J3P46_25850</name>
</gene>
<protein>
    <submittedName>
        <fullName evidence="1">DUF1203 domain-containing protein</fullName>
    </submittedName>
</protein>
<dbReference type="AlphaFoldDB" id="A0AAJ4MRX0"/>
<dbReference type="Proteomes" id="UP000662821">
    <property type="component" value="Chromosome"/>
</dbReference>